<name>A0A5K3ESJ3_MESCO</name>
<evidence type="ECO:0000313" key="1">
    <source>
        <dbReference type="WBParaSite" id="MCU_002373-RA"/>
    </source>
</evidence>
<proteinExistence type="predicted"/>
<accession>A0A5K3ESJ3</accession>
<organism evidence="1">
    <name type="scientific">Mesocestoides corti</name>
    <name type="common">Flatworm</name>
    <dbReference type="NCBI Taxonomy" id="53468"/>
    <lineage>
        <taxon>Eukaryota</taxon>
        <taxon>Metazoa</taxon>
        <taxon>Spiralia</taxon>
        <taxon>Lophotrochozoa</taxon>
        <taxon>Platyhelminthes</taxon>
        <taxon>Cestoda</taxon>
        <taxon>Eucestoda</taxon>
        <taxon>Cyclophyllidea</taxon>
        <taxon>Mesocestoididae</taxon>
        <taxon>Mesocestoides</taxon>
    </lineage>
</organism>
<dbReference type="AlphaFoldDB" id="A0A5K3ESJ3"/>
<protein>
    <submittedName>
        <fullName evidence="1">Ovule protein</fullName>
    </submittedName>
</protein>
<sequence>MKKNGTTDKALLTNYKPDLNLRCHSFESTTLTSPFNKCHFSKVSVFGWLHILLACYWNGMRQRIG</sequence>
<reference evidence="1" key="1">
    <citation type="submission" date="2019-11" db="UniProtKB">
        <authorList>
            <consortium name="WormBaseParasite"/>
        </authorList>
    </citation>
    <scope>IDENTIFICATION</scope>
</reference>
<dbReference type="WBParaSite" id="MCU_002373-RA">
    <property type="protein sequence ID" value="MCU_002373-RA"/>
    <property type="gene ID" value="MCU_002373"/>
</dbReference>